<dbReference type="SUPFAM" id="SSF55874">
    <property type="entry name" value="ATPase domain of HSP90 chaperone/DNA topoisomerase II/histidine kinase"/>
    <property type="match status" value="1"/>
</dbReference>
<dbReference type="CDD" id="cd00082">
    <property type="entry name" value="HisKA"/>
    <property type="match status" value="1"/>
</dbReference>
<dbReference type="PRINTS" id="PR00344">
    <property type="entry name" value="BCTRLSENSOR"/>
</dbReference>
<dbReference type="InterPro" id="IPR004358">
    <property type="entry name" value="Sig_transdc_His_kin-like_C"/>
</dbReference>
<sequence length="451" mass="50918">MHDNLRPSGLSVVGSLPWGAHFCQFYGDREDLVDSLVPYFKAGLDNNEMCLWVTSEPLRAEDARTALRQVVPDLVERERRNQLEIINHQEWYARTGKADPDSTLRGWVEREERALADGFAGLRLTGNTYWVERSDWNGFVDYEARVSRTFQDRHIIGMCSYCLGRCQPDDILDVVANHQFALTRRAGHWQMIESAALSMAKDELQRLNAELERRVLERTTALALAVQARDEFLSVASHELKTPITSLQLYVQGMVRAQAKGMLSTEQLNARLNRIQDQCGRLEKLINNLLDVSRADARAPMLQRESFDMSELVVETVERFAEELARARCQVTVEAREAVVGCWDRMRVEQALTNLLQNAVRYAPGAPVNIRVQAEGPWVRIVVRDAGPGIAEKDHERIFERFVQAGSQTFAGGFGLGLWIVKQMVEAHHGSVTLSSRPGAGATFTLMLPLD</sequence>
<organism evidence="10 11">
    <name type="scientific">Cystobacter ferrugineus</name>
    <dbReference type="NCBI Taxonomy" id="83449"/>
    <lineage>
        <taxon>Bacteria</taxon>
        <taxon>Pseudomonadati</taxon>
        <taxon>Myxococcota</taxon>
        <taxon>Myxococcia</taxon>
        <taxon>Myxococcales</taxon>
        <taxon>Cystobacterineae</taxon>
        <taxon>Archangiaceae</taxon>
        <taxon>Cystobacter</taxon>
    </lineage>
</organism>
<dbReference type="STRING" id="83449.BON30_39775"/>
<dbReference type="AlphaFoldDB" id="A0A1L9AYV6"/>
<dbReference type="InterPro" id="IPR036097">
    <property type="entry name" value="HisK_dim/P_sf"/>
</dbReference>
<dbReference type="PANTHER" id="PTHR43711:SF1">
    <property type="entry name" value="HISTIDINE KINASE 1"/>
    <property type="match status" value="1"/>
</dbReference>
<protein>
    <recommendedName>
        <fullName evidence="2">histidine kinase</fullName>
        <ecNumber evidence="2">2.7.13.3</ecNumber>
    </recommendedName>
</protein>
<dbReference type="PANTHER" id="PTHR43711">
    <property type="entry name" value="TWO-COMPONENT HISTIDINE KINASE"/>
    <property type="match status" value="1"/>
</dbReference>
<keyword evidence="11" id="KW-1185">Reference proteome</keyword>
<dbReference type="Pfam" id="PF02518">
    <property type="entry name" value="HATPase_c"/>
    <property type="match status" value="1"/>
</dbReference>
<evidence type="ECO:0000256" key="6">
    <source>
        <dbReference type="ARBA" id="ARBA00023012"/>
    </source>
</evidence>
<keyword evidence="4" id="KW-0808">Transferase</keyword>
<dbReference type="InterPro" id="IPR050736">
    <property type="entry name" value="Sensor_HK_Regulatory"/>
</dbReference>
<dbReference type="Gene3D" id="3.30.565.10">
    <property type="entry name" value="Histidine kinase-like ATPase, C-terminal domain"/>
    <property type="match status" value="1"/>
</dbReference>
<keyword evidence="6" id="KW-0902">Two-component regulatory system</keyword>
<evidence type="ECO:0000256" key="7">
    <source>
        <dbReference type="ARBA" id="ARBA00023136"/>
    </source>
</evidence>
<dbReference type="FunFam" id="3.30.565.10:FF:000006">
    <property type="entry name" value="Sensor histidine kinase WalK"/>
    <property type="match status" value="1"/>
</dbReference>
<dbReference type="Gene3D" id="1.10.287.130">
    <property type="match status" value="1"/>
</dbReference>
<feature type="coiled-coil region" evidence="8">
    <location>
        <begin position="265"/>
        <end position="292"/>
    </location>
</feature>
<dbReference type="FunFam" id="1.10.287.130:FF:000001">
    <property type="entry name" value="Two-component sensor histidine kinase"/>
    <property type="match status" value="1"/>
</dbReference>
<dbReference type="SMART" id="SM00387">
    <property type="entry name" value="HATPase_c"/>
    <property type="match status" value="1"/>
</dbReference>
<keyword evidence="3" id="KW-0597">Phosphoprotein</keyword>
<evidence type="ECO:0000256" key="8">
    <source>
        <dbReference type="SAM" id="Coils"/>
    </source>
</evidence>
<comment type="catalytic activity">
    <reaction evidence="1">
        <text>ATP + protein L-histidine = ADP + protein N-phospho-L-histidine.</text>
        <dbReference type="EC" id="2.7.13.3"/>
    </reaction>
</comment>
<keyword evidence="5" id="KW-0418">Kinase</keyword>
<dbReference type="InterPro" id="IPR025847">
    <property type="entry name" value="MEDS_domain"/>
</dbReference>
<comment type="caution">
    <text evidence="10">The sequence shown here is derived from an EMBL/GenBank/DDBJ whole genome shotgun (WGS) entry which is preliminary data.</text>
</comment>
<dbReference type="GO" id="GO:0000155">
    <property type="term" value="F:phosphorelay sensor kinase activity"/>
    <property type="evidence" value="ECO:0007669"/>
    <property type="project" value="InterPro"/>
</dbReference>
<evidence type="ECO:0000256" key="2">
    <source>
        <dbReference type="ARBA" id="ARBA00012438"/>
    </source>
</evidence>
<gene>
    <name evidence="10" type="ORF">BON30_39775</name>
</gene>
<dbReference type="RefSeq" id="WP_071903777.1">
    <property type="nucleotide sequence ID" value="NZ_MPIN01000015.1"/>
</dbReference>
<evidence type="ECO:0000259" key="9">
    <source>
        <dbReference type="PROSITE" id="PS50109"/>
    </source>
</evidence>
<dbReference type="CDD" id="cd00075">
    <property type="entry name" value="HATPase"/>
    <property type="match status" value="1"/>
</dbReference>
<evidence type="ECO:0000313" key="10">
    <source>
        <dbReference type="EMBL" id="OJH35198.1"/>
    </source>
</evidence>
<dbReference type="EMBL" id="MPIN01000015">
    <property type="protein sequence ID" value="OJH35198.1"/>
    <property type="molecule type" value="Genomic_DNA"/>
</dbReference>
<dbReference type="InterPro" id="IPR003661">
    <property type="entry name" value="HisK_dim/P_dom"/>
</dbReference>
<keyword evidence="8" id="KW-0175">Coiled coil</keyword>
<evidence type="ECO:0000256" key="3">
    <source>
        <dbReference type="ARBA" id="ARBA00022553"/>
    </source>
</evidence>
<dbReference type="SMART" id="SM00388">
    <property type="entry name" value="HisKA"/>
    <property type="match status" value="1"/>
</dbReference>
<evidence type="ECO:0000256" key="4">
    <source>
        <dbReference type="ARBA" id="ARBA00022679"/>
    </source>
</evidence>
<name>A0A1L9AYV6_9BACT</name>
<evidence type="ECO:0000313" key="11">
    <source>
        <dbReference type="Proteomes" id="UP000182229"/>
    </source>
</evidence>
<evidence type="ECO:0000256" key="5">
    <source>
        <dbReference type="ARBA" id="ARBA00022777"/>
    </source>
</evidence>
<keyword evidence="7" id="KW-0472">Membrane</keyword>
<evidence type="ECO:0000256" key="1">
    <source>
        <dbReference type="ARBA" id="ARBA00000085"/>
    </source>
</evidence>
<dbReference type="InterPro" id="IPR036890">
    <property type="entry name" value="HATPase_C_sf"/>
</dbReference>
<reference evidence="11" key="1">
    <citation type="submission" date="2016-11" db="EMBL/GenBank/DDBJ databases">
        <authorList>
            <person name="Shukria A."/>
            <person name="Stevens D.C."/>
        </authorList>
    </citation>
    <scope>NUCLEOTIDE SEQUENCE [LARGE SCALE GENOMIC DNA]</scope>
    <source>
        <strain evidence="11">Cbfe23</strain>
    </source>
</reference>
<dbReference type="SUPFAM" id="SSF47384">
    <property type="entry name" value="Homodimeric domain of signal transducing histidine kinase"/>
    <property type="match status" value="1"/>
</dbReference>
<feature type="domain" description="Histidine kinase" evidence="9">
    <location>
        <begin position="235"/>
        <end position="451"/>
    </location>
</feature>
<accession>A0A1L9AYV6</accession>
<dbReference type="Pfam" id="PF00512">
    <property type="entry name" value="HisKA"/>
    <property type="match status" value="1"/>
</dbReference>
<dbReference type="InterPro" id="IPR005467">
    <property type="entry name" value="His_kinase_dom"/>
</dbReference>
<reference evidence="10 11" key="2">
    <citation type="submission" date="2016-12" db="EMBL/GenBank/DDBJ databases">
        <title>Draft Genome Sequence of Cystobacter ferrugineus Strain Cbfe23.</title>
        <authorList>
            <person name="Akbar S."/>
            <person name="Dowd S.E."/>
            <person name="Stevens D.C."/>
        </authorList>
    </citation>
    <scope>NUCLEOTIDE SEQUENCE [LARGE SCALE GENOMIC DNA]</scope>
    <source>
        <strain evidence="10 11">Cbfe23</strain>
    </source>
</reference>
<dbReference type="Proteomes" id="UP000182229">
    <property type="component" value="Unassembled WGS sequence"/>
</dbReference>
<dbReference type="EC" id="2.7.13.3" evidence="2"/>
<dbReference type="Pfam" id="PF14417">
    <property type="entry name" value="MEDS"/>
    <property type="match status" value="1"/>
</dbReference>
<dbReference type="InterPro" id="IPR003594">
    <property type="entry name" value="HATPase_dom"/>
</dbReference>
<proteinExistence type="predicted"/>
<dbReference type="PROSITE" id="PS50109">
    <property type="entry name" value="HIS_KIN"/>
    <property type="match status" value="1"/>
</dbReference>
<dbReference type="OrthoDB" id="9782655at2"/>